<dbReference type="PANTHER" id="PTHR21377:SF0">
    <property type="entry name" value="PROTEIN FAM210B, MITOCHONDRIAL"/>
    <property type="match status" value="1"/>
</dbReference>
<organism evidence="3 4">
    <name type="scientific">Dissophora globulifera</name>
    <dbReference type="NCBI Taxonomy" id="979702"/>
    <lineage>
        <taxon>Eukaryota</taxon>
        <taxon>Fungi</taxon>
        <taxon>Fungi incertae sedis</taxon>
        <taxon>Mucoromycota</taxon>
        <taxon>Mortierellomycotina</taxon>
        <taxon>Mortierellomycetes</taxon>
        <taxon>Mortierellales</taxon>
        <taxon>Mortierellaceae</taxon>
        <taxon>Dissophora</taxon>
    </lineage>
</organism>
<feature type="transmembrane region" description="Helical" evidence="1">
    <location>
        <begin position="149"/>
        <end position="172"/>
    </location>
</feature>
<proteinExistence type="predicted"/>
<reference evidence="3" key="1">
    <citation type="journal article" date="2020" name="Fungal Divers.">
        <title>Resolving the Mortierellaceae phylogeny through synthesis of multi-gene phylogenetics and phylogenomics.</title>
        <authorList>
            <person name="Vandepol N."/>
            <person name="Liber J."/>
            <person name="Desiro A."/>
            <person name="Na H."/>
            <person name="Kennedy M."/>
            <person name="Barry K."/>
            <person name="Grigoriev I.V."/>
            <person name="Miller A.N."/>
            <person name="O'Donnell K."/>
            <person name="Stajich J.E."/>
            <person name="Bonito G."/>
        </authorList>
    </citation>
    <scope>NUCLEOTIDE SEQUENCE</scope>
    <source>
        <strain evidence="3">REB-010B</strain>
    </source>
</reference>
<evidence type="ECO:0000313" key="4">
    <source>
        <dbReference type="Proteomes" id="UP000738325"/>
    </source>
</evidence>
<dbReference type="InterPro" id="IPR009688">
    <property type="entry name" value="FAM210A/B-like_dom"/>
</dbReference>
<dbReference type="OrthoDB" id="426386at2759"/>
<protein>
    <recommendedName>
        <fullName evidence="2">DUF1279 domain-containing protein</fullName>
    </recommendedName>
</protein>
<sequence>MIPSRPLGGSTLRYAATVTPAIRPAALHARPRFYSKINNAPGVSVAAAAAPCTNSVRKTLYSVAIPRSRLSTLHPSSAVFPNPSSVTSRFTPMIRRGFADNATSKAAAASSPSSSSAATTAAAASSSPAKTNGNGGGLMDKLKGMIKKYGYTGVAVYLSISTIDLAVTFVVIKAAGMDKIEIAQDWVVDHLGTYFGYKRNPDHQHASEDQETVAEGSSTKPSGLWSVFVIAYGIHKLLVPLRVVATSMITPPLVKWLVKRGLIKEVAKKKAVQDGASAAAAAAAASKP</sequence>
<name>A0A9P6RH96_9FUNG</name>
<feature type="domain" description="DUF1279" evidence="2">
    <location>
        <begin position="141"/>
        <end position="251"/>
    </location>
</feature>
<keyword evidence="1" id="KW-0812">Transmembrane</keyword>
<dbReference type="GO" id="GO:0005739">
    <property type="term" value="C:mitochondrion"/>
    <property type="evidence" value="ECO:0007669"/>
    <property type="project" value="TreeGrafter"/>
</dbReference>
<keyword evidence="4" id="KW-1185">Reference proteome</keyword>
<evidence type="ECO:0000259" key="2">
    <source>
        <dbReference type="Pfam" id="PF06916"/>
    </source>
</evidence>
<evidence type="ECO:0000256" key="1">
    <source>
        <dbReference type="SAM" id="Phobius"/>
    </source>
</evidence>
<dbReference type="AlphaFoldDB" id="A0A9P6RH96"/>
<dbReference type="InterPro" id="IPR045866">
    <property type="entry name" value="FAM210A/B-like"/>
</dbReference>
<accession>A0A9P6RH96</accession>
<dbReference type="PANTHER" id="PTHR21377">
    <property type="entry name" value="PROTEIN FAM210B, MITOCHONDRIAL"/>
    <property type="match status" value="1"/>
</dbReference>
<keyword evidence="1" id="KW-1133">Transmembrane helix</keyword>
<evidence type="ECO:0000313" key="3">
    <source>
        <dbReference type="EMBL" id="KAG0320236.1"/>
    </source>
</evidence>
<gene>
    <name evidence="3" type="ORF">BGZ99_004659</name>
</gene>
<keyword evidence="1" id="KW-0472">Membrane</keyword>
<dbReference type="EMBL" id="JAAAIP010000292">
    <property type="protein sequence ID" value="KAG0320236.1"/>
    <property type="molecule type" value="Genomic_DNA"/>
</dbReference>
<dbReference type="Pfam" id="PF06916">
    <property type="entry name" value="FAM210A-B_dom"/>
    <property type="match status" value="1"/>
</dbReference>
<dbReference type="Proteomes" id="UP000738325">
    <property type="component" value="Unassembled WGS sequence"/>
</dbReference>
<comment type="caution">
    <text evidence="3">The sequence shown here is derived from an EMBL/GenBank/DDBJ whole genome shotgun (WGS) entry which is preliminary data.</text>
</comment>